<dbReference type="Pfam" id="PF07690">
    <property type="entry name" value="MFS_1"/>
    <property type="match status" value="1"/>
</dbReference>
<keyword evidence="4 5" id="KW-0472">Membrane</keyword>
<organism evidence="7 8">
    <name type="scientific">Amycolatopsis rhabdoformis</name>
    <dbReference type="NCBI Taxonomy" id="1448059"/>
    <lineage>
        <taxon>Bacteria</taxon>
        <taxon>Bacillati</taxon>
        <taxon>Actinomycetota</taxon>
        <taxon>Actinomycetes</taxon>
        <taxon>Pseudonocardiales</taxon>
        <taxon>Pseudonocardiaceae</taxon>
        <taxon>Amycolatopsis</taxon>
    </lineage>
</organism>
<feature type="transmembrane region" description="Helical" evidence="5">
    <location>
        <begin position="195"/>
        <end position="213"/>
    </location>
</feature>
<feature type="transmembrane region" description="Helical" evidence="5">
    <location>
        <begin position="68"/>
        <end position="92"/>
    </location>
</feature>
<evidence type="ECO:0000256" key="1">
    <source>
        <dbReference type="ARBA" id="ARBA00004651"/>
    </source>
</evidence>
<proteinExistence type="predicted"/>
<evidence type="ECO:0000256" key="2">
    <source>
        <dbReference type="ARBA" id="ARBA00022692"/>
    </source>
</evidence>
<dbReference type="InterPro" id="IPR020846">
    <property type="entry name" value="MFS_dom"/>
</dbReference>
<evidence type="ECO:0000256" key="5">
    <source>
        <dbReference type="SAM" id="Phobius"/>
    </source>
</evidence>
<evidence type="ECO:0000313" key="8">
    <source>
        <dbReference type="Proteomes" id="UP001330812"/>
    </source>
</evidence>
<gene>
    <name evidence="7" type="ORF">VSH64_09585</name>
</gene>
<accession>A0ABZ1IDX1</accession>
<feature type="transmembrane region" description="Helical" evidence="5">
    <location>
        <begin position="285"/>
        <end position="302"/>
    </location>
</feature>
<feature type="transmembrane region" description="Helical" evidence="5">
    <location>
        <begin position="36"/>
        <end position="56"/>
    </location>
</feature>
<dbReference type="PANTHER" id="PTHR23508">
    <property type="entry name" value="CARBOXYLIC ACID TRANSPORTER PROTEIN HOMOLOG"/>
    <property type="match status" value="1"/>
</dbReference>
<evidence type="ECO:0000313" key="7">
    <source>
        <dbReference type="EMBL" id="WSE32353.1"/>
    </source>
</evidence>
<evidence type="ECO:0000256" key="3">
    <source>
        <dbReference type="ARBA" id="ARBA00022989"/>
    </source>
</evidence>
<dbReference type="InterPro" id="IPR011701">
    <property type="entry name" value="MFS"/>
</dbReference>
<protein>
    <submittedName>
        <fullName evidence="7">MFS transporter</fullName>
    </submittedName>
</protein>
<feature type="transmembrane region" description="Helical" evidence="5">
    <location>
        <begin position="338"/>
        <end position="360"/>
    </location>
</feature>
<dbReference type="SUPFAM" id="SSF103473">
    <property type="entry name" value="MFS general substrate transporter"/>
    <property type="match status" value="1"/>
</dbReference>
<keyword evidence="2 5" id="KW-0812">Transmembrane</keyword>
<dbReference type="RefSeq" id="WP_326835161.1">
    <property type="nucleotide sequence ID" value="NZ_CP142149.1"/>
</dbReference>
<evidence type="ECO:0000259" key="6">
    <source>
        <dbReference type="PROSITE" id="PS50850"/>
    </source>
</evidence>
<feature type="transmembrane region" description="Helical" evidence="5">
    <location>
        <begin position="401"/>
        <end position="423"/>
    </location>
</feature>
<dbReference type="InterPro" id="IPR036259">
    <property type="entry name" value="MFS_trans_sf"/>
</dbReference>
<keyword evidence="3 5" id="KW-1133">Transmembrane helix</keyword>
<feature type="transmembrane region" description="Helical" evidence="5">
    <location>
        <begin position="372"/>
        <end position="395"/>
    </location>
</feature>
<sequence length="435" mass="45812">MTANPEPIERDPARARTLGEPAFEKVSTRDIKRSTVIGWVAGIVAVYDFILFGTLLPRIAATFGWSESFALLVSTLVSVGTAVALFAIGPIVDRIGRRRGMIATVSGTAIASAVTAATGGATSLVAVRSISGLSLSEQSVNATYLNELYAAAEDERVSKHRGFVFSMVQTAWPLGALAAAGFVALVSLFLDASQWRWVFLLATVPAILVALLCRKLRESPQFLAQRGAAKQRSAPLSMIFKRAQLRNTVVLALGWLTNWMAIQTFSVLGTTVLESGKGFSSSNSLLLVVASNLVAALGYLAHGWLGDRFPRHRVIAVGWTVAAAMFTLMLLGPNNVGFVLVTYMIGLFFLLGPYATLLVFQSECYTTECRATGGAFAFAMSQPGAILGGLLLSALTGLGWGYGPAALVVGAGGCLISGLLMLAGRNVAARAITGA</sequence>
<dbReference type="EMBL" id="CP142149">
    <property type="protein sequence ID" value="WSE32353.1"/>
    <property type="molecule type" value="Genomic_DNA"/>
</dbReference>
<dbReference type="Proteomes" id="UP001330812">
    <property type="component" value="Chromosome"/>
</dbReference>
<evidence type="ECO:0000256" key="4">
    <source>
        <dbReference type="ARBA" id="ARBA00023136"/>
    </source>
</evidence>
<feature type="transmembrane region" description="Helical" evidence="5">
    <location>
        <begin position="248"/>
        <end position="273"/>
    </location>
</feature>
<name>A0ABZ1IDX1_9PSEU</name>
<comment type="subcellular location">
    <subcellularLocation>
        <location evidence="1">Cell membrane</location>
        <topology evidence="1">Multi-pass membrane protein</topology>
    </subcellularLocation>
</comment>
<dbReference type="PROSITE" id="PS50850">
    <property type="entry name" value="MFS"/>
    <property type="match status" value="1"/>
</dbReference>
<feature type="transmembrane region" description="Helical" evidence="5">
    <location>
        <begin position="163"/>
        <end position="189"/>
    </location>
</feature>
<reference evidence="7 8" key="1">
    <citation type="journal article" date="2015" name="Int. J. Syst. Evol. Microbiol.">
        <title>Amycolatopsis rhabdoformis sp. nov., an actinomycete isolated from a tropical forest soil.</title>
        <authorList>
            <person name="Souza W.R."/>
            <person name="Silva R.E."/>
            <person name="Goodfellow M."/>
            <person name="Busarakam K."/>
            <person name="Figueiro F.S."/>
            <person name="Ferreira D."/>
            <person name="Rodrigues-Filho E."/>
            <person name="Moraes L.A.B."/>
            <person name="Zucchi T.D."/>
        </authorList>
    </citation>
    <scope>NUCLEOTIDE SEQUENCE [LARGE SCALE GENOMIC DNA]</scope>
    <source>
        <strain evidence="7 8">NCIMB 14900</strain>
    </source>
</reference>
<dbReference type="InterPro" id="IPR005829">
    <property type="entry name" value="Sugar_transporter_CS"/>
</dbReference>
<feature type="domain" description="Major facilitator superfamily (MFS) profile" evidence="6">
    <location>
        <begin position="34"/>
        <end position="429"/>
    </location>
</feature>
<dbReference type="Gene3D" id="1.20.1250.20">
    <property type="entry name" value="MFS general substrate transporter like domains"/>
    <property type="match status" value="2"/>
</dbReference>
<keyword evidence="8" id="KW-1185">Reference proteome</keyword>
<dbReference type="PROSITE" id="PS00216">
    <property type="entry name" value="SUGAR_TRANSPORT_1"/>
    <property type="match status" value="1"/>
</dbReference>
<feature type="transmembrane region" description="Helical" evidence="5">
    <location>
        <begin position="314"/>
        <end position="332"/>
    </location>
</feature>
<dbReference type="PANTHER" id="PTHR23508:SF10">
    <property type="entry name" value="CARBOXYLIC ACID TRANSPORTER PROTEIN HOMOLOG"/>
    <property type="match status" value="1"/>
</dbReference>